<dbReference type="EC" id="4.2.1.93" evidence="6"/>
<feature type="binding site" evidence="6">
    <location>
        <position position="135"/>
    </location>
    <ligand>
        <name>(6S)-NADPHX</name>
        <dbReference type="ChEBI" id="CHEBI:64076"/>
    </ligand>
</feature>
<dbReference type="GO" id="GO:0016301">
    <property type="term" value="F:kinase activity"/>
    <property type="evidence" value="ECO:0007669"/>
    <property type="project" value="UniProtKB-KW"/>
</dbReference>
<dbReference type="GO" id="GO:0046496">
    <property type="term" value="P:nicotinamide nucleotide metabolic process"/>
    <property type="evidence" value="ECO:0007669"/>
    <property type="project" value="UniProtKB-UniRule"/>
</dbReference>
<comment type="catalytic activity">
    <reaction evidence="6">
        <text>(6S)-NADHX + ATP = ADP + phosphate + NADH + H(+)</text>
        <dbReference type="Rhea" id="RHEA:19017"/>
        <dbReference type="ChEBI" id="CHEBI:15378"/>
        <dbReference type="ChEBI" id="CHEBI:30616"/>
        <dbReference type="ChEBI" id="CHEBI:43474"/>
        <dbReference type="ChEBI" id="CHEBI:57945"/>
        <dbReference type="ChEBI" id="CHEBI:64074"/>
        <dbReference type="ChEBI" id="CHEBI:456216"/>
        <dbReference type="EC" id="4.2.1.93"/>
    </reaction>
</comment>
<evidence type="ECO:0000256" key="4">
    <source>
        <dbReference type="ARBA" id="ARBA00023027"/>
    </source>
</evidence>
<comment type="function">
    <text evidence="6">Catalyzes the dehydration of the S-form of NAD(P)HX at the expense of ATP, which is converted to ADP. Together with NAD(P)HX epimerase, which catalyzes the epimerization of the S- and R-forms, the enzyme allows the repair of both epimers of NAD(P)HX, a damaged form of NAD(P)H that is a result of enzymatic or heat-dependent hydration.</text>
</comment>
<dbReference type="CDD" id="cd01171">
    <property type="entry name" value="YXKO-related"/>
    <property type="match status" value="1"/>
</dbReference>
<keyword evidence="8" id="KW-0808">Transferase</keyword>
<keyword evidence="8" id="KW-0418">Kinase</keyword>
<evidence type="ECO:0000256" key="1">
    <source>
        <dbReference type="ARBA" id="ARBA00022741"/>
    </source>
</evidence>
<reference evidence="8" key="2">
    <citation type="submission" date="2016-05" db="EMBL/GenBank/DDBJ databases">
        <authorList>
            <person name="Lavstsen T."/>
            <person name="Jespersen J.S."/>
        </authorList>
    </citation>
    <scope>NUCLEOTIDE SEQUENCE [LARGE SCALE GENOMIC DNA]</scope>
</reference>
<evidence type="ECO:0000313" key="8">
    <source>
        <dbReference type="EMBL" id="SBS84047.1"/>
    </source>
</evidence>
<feature type="binding site" evidence="6">
    <location>
        <position position="268"/>
    </location>
    <ligand>
        <name>(6S)-NADPHX</name>
        <dbReference type="ChEBI" id="CHEBI:64076"/>
    </ligand>
</feature>
<dbReference type="PROSITE" id="PS51383">
    <property type="entry name" value="YJEF_C_3"/>
    <property type="match status" value="1"/>
</dbReference>
<dbReference type="Proteomes" id="UP000078546">
    <property type="component" value="Unassembled WGS sequence"/>
</dbReference>
<evidence type="ECO:0000313" key="9">
    <source>
        <dbReference type="EMBL" id="SBS92107.1"/>
    </source>
</evidence>
<keyword evidence="6" id="KW-0597">Phosphoprotein</keyword>
<proteinExistence type="inferred from homology"/>
<feature type="binding site" evidence="6">
    <location>
        <begin position="258"/>
        <end position="267"/>
    </location>
    <ligand>
        <name>ATP</name>
        <dbReference type="ChEBI" id="CHEBI:30616"/>
    </ligand>
</feature>
<dbReference type="PANTHER" id="PTHR12592">
    <property type="entry name" value="ATP-DEPENDENT (S)-NAD(P)H-HYDRATE DEHYDRATASE FAMILY MEMBER"/>
    <property type="match status" value="1"/>
</dbReference>
<gene>
    <name evidence="9" type="ORF">POVCU1_021960</name>
    <name evidence="8" type="ORF">POVCU2_0024150</name>
</gene>
<organism evidence="8 11">
    <name type="scientific">Plasmodium ovale curtisi</name>
    <dbReference type="NCBI Taxonomy" id="864141"/>
    <lineage>
        <taxon>Eukaryota</taxon>
        <taxon>Sar</taxon>
        <taxon>Alveolata</taxon>
        <taxon>Apicomplexa</taxon>
        <taxon>Aconoidasida</taxon>
        <taxon>Haemosporida</taxon>
        <taxon>Plasmodiidae</taxon>
        <taxon>Plasmodium</taxon>
        <taxon>Plasmodium (Plasmodium)</taxon>
    </lineage>
</organism>
<dbReference type="AlphaFoldDB" id="A0A1A8VWH7"/>
<dbReference type="InterPro" id="IPR000631">
    <property type="entry name" value="CARKD"/>
</dbReference>
<dbReference type="GO" id="GO:0005524">
    <property type="term" value="F:ATP binding"/>
    <property type="evidence" value="ECO:0007669"/>
    <property type="project" value="UniProtKB-KW"/>
</dbReference>
<keyword evidence="1 6" id="KW-0547">Nucleotide-binding</keyword>
<dbReference type="Proteomes" id="UP000078560">
    <property type="component" value="Unassembled WGS sequence"/>
</dbReference>
<feature type="domain" description="YjeF C-terminal" evidence="7">
    <location>
        <begin position="25"/>
        <end position="299"/>
    </location>
</feature>
<evidence type="ECO:0000256" key="3">
    <source>
        <dbReference type="ARBA" id="ARBA00022857"/>
    </source>
</evidence>
<reference evidence="10 11" key="1">
    <citation type="submission" date="2016-05" db="EMBL/GenBank/DDBJ databases">
        <authorList>
            <person name="Naeem Raeece"/>
        </authorList>
    </citation>
    <scope>NUCLEOTIDE SEQUENCE [LARGE SCALE GENOMIC DNA]</scope>
</reference>
<comment type="similarity">
    <text evidence="6">Belongs to the NnrD/CARKD family.</text>
</comment>
<accession>A0A1A8VWH7</accession>
<protein>
    <recommendedName>
        <fullName evidence="6">ATP-dependent (S)-NAD(P)H-hydrate dehydratase</fullName>
        <ecNumber evidence="6">4.2.1.93</ecNumber>
    </recommendedName>
    <alternativeName>
        <fullName evidence="6">ATP-dependent NAD(P)HX dehydratase</fullName>
    </alternativeName>
</protein>
<feature type="binding site" evidence="6">
    <location>
        <begin position="192"/>
        <end position="198"/>
    </location>
    <ligand>
        <name>(6S)-NADPHX</name>
        <dbReference type="ChEBI" id="CHEBI:64076"/>
    </ligand>
</feature>
<evidence type="ECO:0000259" key="7">
    <source>
        <dbReference type="PROSITE" id="PS51383"/>
    </source>
</evidence>
<evidence type="ECO:0000313" key="11">
    <source>
        <dbReference type="Proteomes" id="UP000078560"/>
    </source>
</evidence>
<dbReference type="Gene3D" id="3.40.1190.20">
    <property type="match status" value="1"/>
</dbReference>
<keyword evidence="3" id="KW-0521">NADP</keyword>
<dbReference type="InterPro" id="IPR029056">
    <property type="entry name" value="Ribokinase-like"/>
</dbReference>
<dbReference type="SUPFAM" id="SSF53613">
    <property type="entry name" value="Ribokinase-like"/>
    <property type="match status" value="1"/>
</dbReference>
<comment type="cofactor">
    <cofactor evidence="6">
        <name>Mg(2+)</name>
        <dbReference type="ChEBI" id="CHEBI:18420"/>
    </cofactor>
</comment>
<keyword evidence="4 6" id="KW-0520">NAD</keyword>
<dbReference type="EMBL" id="FLQV01000405">
    <property type="protein sequence ID" value="SBS92107.1"/>
    <property type="molecule type" value="Genomic_DNA"/>
</dbReference>
<comment type="catalytic activity">
    <reaction evidence="6">
        <text>(6S)-NADPHX + ATP = ADP + phosphate + NADPH + H(+)</text>
        <dbReference type="Rhea" id="RHEA:32231"/>
        <dbReference type="ChEBI" id="CHEBI:15378"/>
        <dbReference type="ChEBI" id="CHEBI:30616"/>
        <dbReference type="ChEBI" id="CHEBI:43474"/>
        <dbReference type="ChEBI" id="CHEBI:57783"/>
        <dbReference type="ChEBI" id="CHEBI:64076"/>
        <dbReference type="ChEBI" id="CHEBI:456216"/>
        <dbReference type="EC" id="4.2.1.93"/>
    </reaction>
</comment>
<name>A0A1A8VWH7_PLAOA</name>
<keyword evidence="5 6" id="KW-0456">Lyase</keyword>
<sequence length="396" mass="45227">MEEFPLTSSAFDSVHLNKKLQNQLLYELRRFIVPELCENDYKGCSGKICIVGGSEVYSGAPYFSAMSTLKLGADLCFIITSKECSFTLKCYSPELIVYPYLYNNKSEIKNIQGSNFEKCVHYLLNRIHSCVIGPGLGTIDNITKKCIEYLISRFIQKNIFLIFDADAIQFLITNDDMLNRIKNYEQCMFTPNKNEFKKMISFLTDNKNITFDQLDCNKIILNAHKLMRIFNGPKILIKGLYDVYISKKFFFVSSINNPSLKRLAGLGDILTGLLAVFHAWGFKKKNEISSTMKDSFNVDTISDHNECVDAISSFSASYFLKFLCKEGFRKHHRGQLNLLKKLCELCELCENGEISSQGIKNRHIGGTSQVINQKVVVMGLKREGYEGEDREESKRK</sequence>
<evidence type="ECO:0000313" key="10">
    <source>
        <dbReference type="Proteomes" id="UP000078546"/>
    </source>
</evidence>
<keyword evidence="2 6" id="KW-0067">ATP-binding</keyword>
<evidence type="ECO:0000256" key="6">
    <source>
        <dbReference type="HAMAP-Rule" id="MF_03157"/>
    </source>
</evidence>
<evidence type="ECO:0000256" key="2">
    <source>
        <dbReference type="ARBA" id="ARBA00022840"/>
    </source>
</evidence>
<dbReference type="GO" id="GO:0047453">
    <property type="term" value="F:ATP-dependent NAD(P)H-hydrate dehydratase activity"/>
    <property type="evidence" value="ECO:0007669"/>
    <property type="project" value="UniProtKB-UniRule"/>
</dbReference>
<evidence type="ECO:0000256" key="5">
    <source>
        <dbReference type="ARBA" id="ARBA00023239"/>
    </source>
</evidence>
<dbReference type="EMBL" id="FLQU01000332">
    <property type="protein sequence ID" value="SBS84047.1"/>
    <property type="molecule type" value="Genomic_DNA"/>
</dbReference>
<dbReference type="GO" id="GO:0110051">
    <property type="term" value="P:metabolite repair"/>
    <property type="evidence" value="ECO:0007669"/>
    <property type="project" value="TreeGrafter"/>
</dbReference>
<dbReference type="PANTHER" id="PTHR12592:SF0">
    <property type="entry name" value="ATP-DEPENDENT (S)-NAD(P)H-HYDRATE DEHYDRATASE"/>
    <property type="match status" value="1"/>
</dbReference>
<dbReference type="Pfam" id="PF01256">
    <property type="entry name" value="Carb_kinase"/>
    <property type="match status" value="1"/>
</dbReference>
<dbReference type="HAMAP" id="MF_01965">
    <property type="entry name" value="NADHX_dehydratase"/>
    <property type="match status" value="1"/>
</dbReference>
<feature type="binding site" evidence="6">
    <location>
        <begin position="238"/>
        <end position="242"/>
    </location>
    <ligand>
        <name>ATP</name>
        <dbReference type="ChEBI" id="CHEBI:30616"/>
    </ligand>
</feature>